<proteinExistence type="predicted"/>
<evidence type="ECO:0000313" key="2">
    <source>
        <dbReference type="EMBL" id="KAJ7704505.1"/>
    </source>
</evidence>
<sequence length="425" mass="47286">MAHRRRQDAAVSMPSVEEIAVREDLRVRITRIDAQILALESSLRSLRGERKVLERRLHAHTYPVLTLPNEIAAHIFVHFLPVYPRCPPLTGLFSPTTLGHICYKWREIALSTPALWRAIDIYLNDNAELQPSLRIVESWLTRSASCPLSIRLLSSGPALSDLDPVLQACVSHSARWEYMKINTIPLDYIGNSGSMPLLRSLAVEGKVLEGSGWIASSIDAPQLQKLTLGRYREIFAAMIPWGQLKTLQLTGVAPHQFMAILRHTVNLVHCKLNIIEEPENNSNAADSATVKLIHLEALVLVQWVDDPWQTGWFDSLTLPALRRLQIAEECLGRERPVDTLLSFIARSGCSLEQVFILTLSSLSDDAYRAALSSVPSVVFNRSLDLGNGLFAPDSSEYAYTDSEDGLTPSQSISSDSDERWGSSGE</sequence>
<feature type="region of interest" description="Disordered" evidence="1">
    <location>
        <begin position="400"/>
        <end position="425"/>
    </location>
</feature>
<dbReference type="EMBL" id="JARKIE010000010">
    <property type="protein sequence ID" value="KAJ7704505.1"/>
    <property type="molecule type" value="Genomic_DNA"/>
</dbReference>
<evidence type="ECO:0000313" key="3">
    <source>
        <dbReference type="Proteomes" id="UP001221757"/>
    </source>
</evidence>
<dbReference type="AlphaFoldDB" id="A0AAD7GSS6"/>
<evidence type="ECO:0000256" key="1">
    <source>
        <dbReference type="SAM" id="MobiDB-lite"/>
    </source>
</evidence>
<name>A0AAD7GSS6_MYCRO</name>
<feature type="compositionally biased region" description="Basic and acidic residues" evidence="1">
    <location>
        <begin position="416"/>
        <end position="425"/>
    </location>
</feature>
<reference evidence="2" key="1">
    <citation type="submission" date="2023-03" db="EMBL/GenBank/DDBJ databases">
        <title>Massive genome expansion in bonnet fungi (Mycena s.s.) driven by repeated elements and novel gene families across ecological guilds.</title>
        <authorList>
            <consortium name="Lawrence Berkeley National Laboratory"/>
            <person name="Harder C.B."/>
            <person name="Miyauchi S."/>
            <person name="Viragh M."/>
            <person name="Kuo A."/>
            <person name="Thoen E."/>
            <person name="Andreopoulos B."/>
            <person name="Lu D."/>
            <person name="Skrede I."/>
            <person name="Drula E."/>
            <person name="Henrissat B."/>
            <person name="Morin E."/>
            <person name="Kohler A."/>
            <person name="Barry K."/>
            <person name="LaButti K."/>
            <person name="Morin E."/>
            <person name="Salamov A."/>
            <person name="Lipzen A."/>
            <person name="Mereny Z."/>
            <person name="Hegedus B."/>
            <person name="Baldrian P."/>
            <person name="Stursova M."/>
            <person name="Weitz H."/>
            <person name="Taylor A."/>
            <person name="Grigoriev I.V."/>
            <person name="Nagy L.G."/>
            <person name="Martin F."/>
            <person name="Kauserud H."/>
        </authorList>
    </citation>
    <scope>NUCLEOTIDE SEQUENCE</scope>
    <source>
        <strain evidence="2">CBHHK067</strain>
    </source>
</reference>
<dbReference type="Proteomes" id="UP001221757">
    <property type="component" value="Unassembled WGS sequence"/>
</dbReference>
<gene>
    <name evidence="2" type="ORF">B0H17DRAFT_12944</name>
</gene>
<keyword evidence="3" id="KW-1185">Reference proteome</keyword>
<organism evidence="2 3">
    <name type="scientific">Mycena rosella</name>
    <name type="common">Pink bonnet</name>
    <name type="synonym">Agaricus rosellus</name>
    <dbReference type="NCBI Taxonomy" id="1033263"/>
    <lineage>
        <taxon>Eukaryota</taxon>
        <taxon>Fungi</taxon>
        <taxon>Dikarya</taxon>
        <taxon>Basidiomycota</taxon>
        <taxon>Agaricomycotina</taxon>
        <taxon>Agaricomycetes</taxon>
        <taxon>Agaricomycetidae</taxon>
        <taxon>Agaricales</taxon>
        <taxon>Marasmiineae</taxon>
        <taxon>Mycenaceae</taxon>
        <taxon>Mycena</taxon>
    </lineage>
</organism>
<evidence type="ECO:0008006" key="4">
    <source>
        <dbReference type="Google" id="ProtNLM"/>
    </source>
</evidence>
<protein>
    <recommendedName>
        <fullName evidence="4">F-box domain-containing protein</fullName>
    </recommendedName>
</protein>
<dbReference type="Gene3D" id="1.20.1280.50">
    <property type="match status" value="1"/>
</dbReference>
<comment type="caution">
    <text evidence="2">The sequence shown here is derived from an EMBL/GenBank/DDBJ whole genome shotgun (WGS) entry which is preliminary data.</text>
</comment>
<accession>A0AAD7GSS6</accession>